<dbReference type="PANTHER" id="PTHR10015:SF427">
    <property type="entry name" value="HEAT SHOCK FACTOR PROTEIN"/>
    <property type="match status" value="1"/>
</dbReference>
<dbReference type="SMART" id="SM00415">
    <property type="entry name" value="HSF"/>
    <property type="match status" value="1"/>
</dbReference>
<comment type="subcellular location">
    <subcellularLocation>
        <location evidence="1">Nucleus</location>
    </subcellularLocation>
</comment>
<evidence type="ECO:0000256" key="4">
    <source>
        <dbReference type="ARBA" id="ARBA00023015"/>
    </source>
</evidence>
<evidence type="ECO:0000256" key="6">
    <source>
        <dbReference type="ARBA" id="ARBA00023163"/>
    </source>
</evidence>
<feature type="region of interest" description="Disordered" evidence="9">
    <location>
        <begin position="413"/>
        <end position="435"/>
    </location>
</feature>
<dbReference type="GO" id="GO:0003700">
    <property type="term" value="F:DNA-binding transcription factor activity"/>
    <property type="evidence" value="ECO:0007669"/>
    <property type="project" value="InterPro"/>
</dbReference>
<dbReference type="AlphaFoldDB" id="A0A7S0P3I6"/>
<comment type="subunit">
    <text evidence="2">Homotrimer.</text>
</comment>
<keyword evidence="5" id="KW-0238">DNA-binding</keyword>
<keyword evidence="4" id="KW-0805">Transcription regulation</keyword>
<proteinExistence type="inferred from homology"/>
<evidence type="ECO:0000256" key="8">
    <source>
        <dbReference type="RuleBase" id="RU004020"/>
    </source>
</evidence>
<dbReference type="GO" id="GO:0005634">
    <property type="term" value="C:nucleus"/>
    <property type="evidence" value="ECO:0007669"/>
    <property type="project" value="UniProtKB-SubCell"/>
</dbReference>
<evidence type="ECO:0000259" key="10">
    <source>
        <dbReference type="SMART" id="SM00415"/>
    </source>
</evidence>
<gene>
    <name evidence="11" type="ORF">CLEP1334_LOCUS24277</name>
</gene>
<dbReference type="FunFam" id="1.10.10.10:FF:000037">
    <property type="entry name" value="Heat stress transcription factor B-4"/>
    <property type="match status" value="1"/>
</dbReference>
<dbReference type="InterPro" id="IPR036390">
    <property type="entry name" value="WH_DNA-bd_sf"/>
</dbReference>
<evidence type="ECO:0000256" key="5">
    <source>
        <dbReference type="ARBA" id="ARBA00023125"/>
    </source>
</evidence>
<dbReference type="InterPro" id="IPR036388">
    <property type="entry name" value="WH-like_DNA-bd_sf"/>
</dbReference>
<dbReference type="GO" id="GO:0043565">
    <property type="term" value="F:sequence-specific DNA binding"/>
    <property type="evidence" value="ECO:0007669"/>
    <property type="project" value="InterPro"/>
</dbReference>
<evidence type="ECO:0000256" key="2">
    <source>
        <dbReference type="ARBA" id="ARBA00011233"/>
    </source>
</evidence>
<dbReference type="SUPFAM" id="SSF46785">
    <property type="entry name" value="Winged helix' DNA-binding domain"/>
    <property type="match status" value="1"/>
</dbReference>
<evidence type="ECO:0000256" key="1">
    <source>
        <dbReference type="ARBA" id="ARBA00004123"/>
    </source>
</evidence>
<sequence>MSSREVVAVSKEAVASSSEAPAAAAAIQPKPFLTKLFKMVDEDDTNHIVSWTPAGDALVVHDDEAFAQQLLPLHFKHNNFSSFVRQLNTYGFSKVDPDRWIFAHLHFRRDGREHIHLIQRKSSHRGDKHGLSTAANSSSTAEVKTDFLTALDSSTAGDDGVDDLLDSTQVEGVPPADTEAFLQSELRAIRGHHHSIVSRIRELNSQLQQTKTQQQNTRESIGKIVAFLSQVYHSATNSRSSGGSGGAAVTFDASSILQDPASMHQNKRPRLEQSASELTDLPIHVDPEPVGANGASNSADSVGGLKQLPNLEEVDIFGAAMTLASDDPSAEELPLPTPPLARHQLSLGEEAAKALPDDLQDVALHLVSNPDLQDEVLQQVQTDIIQVGSPSASDTVDLEAFLWDFLEANQDNIESKGSMPSTTEVPTASAAPASS</sequence>
<dbReference type="Pfam" id="PF00447">
    <property type="entry name" value="HSF_DNA-bind"/>
    <property type="match status" value="1"/>
</dbReference>
<evidence type="ECO:0000256" key="3">
    <source>
        <dbReference type="ARBA" id="ARBA00022553"/>
    </source>
</evidence>
<comment type="similarity">
    <text evidence="8">Belongs to the HSF family.</text>
</comment>
<feature type="compositionally biased region" description="Polar residues" evidence="9">
    <location>
        <begin position="418"/>
        <end position="435"/>
    </location>
</feature>
<dbReference type="EMBL" id="HBER01048390">
    <property type="protein sequence ID" value="CAD8548987.1"/>
    <property type="molecule type" value="Transcribed_RNA"/>
</dbReference>
<name>A0A7S0P3I6_9EUKA</name>
<evidence type="ECO:0000256" key="7">
    <source>
        <dbReference type="ARBA" id="ARBA00023242"/>
    </source>
</evidence>
<keyword evidence="6" id="KW-0804">Transcription</keyword>
<evidence type="ECO:0000313" key="11">
    <source>
        <dbReference type="EMBL" id="CAD8548987.1"/>
    </source>
</evidence>
<dbReference type="PANTHER" id="PTHR10015">
    <property type="entry name" value="HEAT SHOCK TRANSCRIPTION FACTOR"/>
    <property type="match status" value="1"/>
</dbReference>
<dbReference type="PRINTS" id="PR00056">
    <property type="entry name" value="HSFDOMAIN"/>
</dbReference>
<protein>
    <recommendedName>
        <fullName evidence="10">HSF-type DNA-binding domain-containing protein</fullName>
    </recommendedName>
</protein>
<dbReference type="InterPro" id="IPR000232">
    <property type="entry name" value="HSF_DNA-bd"/>
</dbReference>
<dbReference type="Gene3D" id="1.10.10.10">
    <property type="entry name" value="Winged helix-like DNA-binding domain superfamily/Winged helix DNA-binding domain"/>
    <property type="match status" value="1"/>
</dbReference>
<evidence type="ECO:0000256" key="9">
    <source>
        <dbReference type="SAM" id="MobiDB-lite"/>
    </source>
</evidence>
<keyword evidence="7" id="KW-0539">Nucleus</keyword>
<organism evidence="11">
    <name type="scientific">Calcidiscus leptoporus</name>
    <dbReference type="NCBI Taxonomy" id="127549"/>
    <lineage>
        <taxon>Eukaryota</taxon>
        <taxon>Haptista</taxon>
        <taxon>Haptophyta</taxon>
        <taxon>Prymnesiophyceae</taxon>
        <taxon>Coccolithales</taxon>
        <taxon>Calcidiscaceae</taxon>
        <taxon>Calcidiscus</taxon>
    </lineage>
</organism>
<accession>A0A7S0P3I6</accession>
<feature type="domain" description="HSF-type DNA-binding" evidence="10">
    <location>
        <begin position="28"/>
        <end position="121"/>
    </location>
</feature>
<keyword evidence="3" id="KW-0597">Phosphoprotein</keyword>
<reference evidence="11" key="1">
    <citation type="submission" date="2021-01" db="EMBL/GenBank/DDBJ databases">
        <authorList>
            <person name="Corre E."/>
            <person name="Pelletier E."/>
            <person name="Niang G."/>
            <person name="Scheremetjew M."/>
            <person name="Finn R."/>
            <person name="Kale V."/>
            <person name="Holt S."/>
            <person name="Cochrane G."/>
            <person name="Meng A."/>
            <person name="Brown T."/>
            <person name="Cohen L."/>
        </authorList>
    </citation>
    <scope>NUCLEOTIDE SEQUENCE</scope>
    <source>
        <strain evidence="11">RCC1130</strain>
    </source>
</reference>